<dbReference type="RefSeq" id="WP_271314100.1">
    <property type="nucleotide sequence ID" value="NZ_JAAGKO020000015.1"/>
</dbReference>
<evidence type="ECO:0000256" key="8">
    <source>
        <dbReference type="ARBA" id="ARBA00023139"/>
    </source>
</evidence>
<comment type="pathway">
    <text evidence="12">Glycan biosynthesis.</text>
</comment>
<dbReference type="EMBL" id="JABXJJ020000014">
    <property type="protein sequence ID" value="MDI5970185.1"/>
    <property type="molecule type" value="Genomic_DNA"/>
</dbReference>
<protein>
    <submittedName>
        <fullName evidence="18">Ig-like domain-containing protein</fullName>
    </submittedName>
</protein>
<keyword evidence="8" id="KW-0564">Palmitate</keyword>
<feature type="signal peptide" evidence="15">
    <location>
        <begin position="1"/>
        <end position="34"/>
    </location>
</feature>
<dbReference type="Gene3D" id="2.60.40.3710">
    <property type="match status" value="1"/>
</dbReference>
<dbReference type="Proteomes" id="UP001156398">
    <property type="component" value="Unassembled WGS sequence"/>
</dbReference>
<dbReference type="Pfam" id="PF03734">
    <property type="entry name" value="YkuD"/>
    <property type="match status" value="1"/>
</dbReference>
<keyword evidence="3" id="KW-0808">Transferase</keyword>
<dbReference type="FunFam" id="2.40.440.10:FF:000005">
    <property type="entry name" value="L,D-transpeptidase 2"/>
    <property type="match status" value="1"/>
</dbReference>
<name>A0AA90KG63_9ACTN</name>
<evidence type="ECO:0000256" key="9">
    <source>
        <dbReference type="ARBA" id="ARBA00023288"/>
    </source>
</evidence>
<dbReference type="GO" id="GO:0071972">
    <property type="term" value="F:peptidoglycan L,D-transpeptidase activity"/>
    <property type="evidence" value="ECO:0007669"/>
    <property type="project" value="TreeGrafter"/>
</dbReference>
<feature type="active site" description="Proton donor/acceptor" evidence="13">
    <location>
        <position position="326"/>
    </location>
</feature>
<sequence>MSQTPRCRTATRSLTSLALLAPLAAGLTACGSSGDPLANTPYNAAGQIRYSDVDGAQQVDPSKPLTVTSKGGSRITDVTATDGTGRFVAGALSDDGTQWHSTGPLAAGTRYTVRVSTENGDGAQGRETVTFATKPANNLLNVTFGPDAGTYGVGEPVTAALSKPVHDHTARARVEAALHVTSTPAVTGSWYWVDDQTLHFRPKRYWPAHATVSVSSGLGGAQISKGVFGGSAKPVTFDTGDRVLALTDAGTHQLTFYRNGDEVRTMPVTTGKPGFDTRNGIKVVLEKQSFVQMKSSTVGIAAGSSNSYDLPVHWATRVTWSGEYVHAAPWSVGSQGVANTSHGCTGMSTENAKWFFDEVRPGDVVQVVGSGGHDMEDFGNGFGDWNLSWDEWLKGSALGARATSGSRADNEATHQSQASRLTPQV</sequence>
<dbReference type="GO" id="GO:0005576">
    <property type="term" value="C:extracellular region"/>
    <property type="evidence" value="ECO:0007669"/>
    <property type="project" value="TreeGrafter"/>
</dbReference>
<evidence type="ECO:0000259" key="16">
    <source>
        <dbReference type="PROSITE" id="PS52029"/>
    </source>
</evidence>
<dbReference type="Gene3D" id="2.40.440.10">
    <property type="entry name" value="L,D-transpeptidase catalytic domain-like"/>
    <property type="match status" value="1"/>
</dbReference>
<dbReference type="InterPro" id="IPR050979">
    <property type="entry name" value="LD-transpeptidase"/>
</dbReference>
<keyword evidence="6 13" id="KW-0573">Peptidoglycan synthesis</keyword>
<dbReference type="Gene3D" id="2.60.40.3780">
    <property type="match status" value="1"/>
</dbReference>
<feature type="active site" description="Nucleophile" evidence="13">
    <location>
        <position position="344"/>
    </location>
</feature>
<dbReference type="FunFam" id="2.60.40.3780:FF:000001">
    <property type="entry name" value="L,D-transpeptidase 2"/>
    <property type="match status" value="1"/>
</dbReference>
<accession>A0AA90KG63</accession>
<keyword evidence="2" id="KW-1003">Cell membrane</keyword>
<dbReference type="CDD" id="cd16913">
    <property type="entry name" value="YkuD_like"/>
    <property type="match status" value="1"/>
</dbReference>
<dbReference type="SUPFAM" id="SSF141523">
    <property type="entry name" value="L,D-transpeptidase catalytic domain-like"/>
    <property type="match status" value="1"/>
</dbReference>
<evidence type="ECO:0000256" key="14">
    <source>
        <dbReference type="SAM" id="MobiDB-lite"/>
    </source>
</evidence>
<dbReference type="GO" id="GO:0071555">
    <property type="term" value="P:cell wall organization"/>
    <property type="evidence" value="ECO:0007669"/>
    <property type="project" value="UniProtKB-UniRule"/>
</dbReference>
<evidence type="ECO:0000256" key="10">
    <source>
        <dbReference type="ARBA" id="ARBA00023315"/>
    </source>
</evidence>
<keyword evidence="7" id="KW-0472">Membrane</keyword>
<evidence type="ECO:0000256" key="12">
    <source>
        <dbReference type="ARBA" id="ARBA00060592"/>
    </source>
</evidence>
<keyword evidence="5 13" id="KW-0133">Cell shape</keyword>
<evidence type="ECO:0000313" key="18">
    <source>
        <dbReference type="EMBL" id="MDI5970185.1"/>
    </source>
</evidence>
<dbReference type="PROSITE" id="PS51257">
    <property type="entry name" value="PROKAR_LIPOPROTEIN"/>
    <property type="match status" value="1"/>
</dbReference>
<dbReference type="Pfam" id="PF17964">
    <property type="entry name" value="Big_10"/>
    <property type="match status" value="1"/>
</dbReference>
<evidence type="ECO:0000313" key="19">
    <source>
        <dbReference type="Proteomes" id="UP001156398"/>
    </source>
</evidence>
<reference evidence="18 19" key="1">
    <citation type="submission" date="2023-05" db="EMBL/GenBank/DDBJ databases">
        <title>Streptantibioticus silvisoli sp. nov., acidotolerant actinomycetes 1 from pine litter.</title>
        <authorList>
            <person name="Swiecimska M."/>
            <person name="Golinska P."/>
            <person name="Sangal V."/>
            <person name="Wachnowicz B."/>
            <person name="Goodfellow M."/>
        </authorList>
    </citation>
    <scope>NUCLEOTIDE SEQUENCE</scope>
    <source>
        <strain evidence="18">SL13</strain>
        <strain evidence="17 19">SL54</strain>
    </source>
</reference>
<dbReference type="PANTHER" id="PTHR30582">
    <property type="entry name" value="L,D-TRANSPEPTIDASE"/>
    <property type="match status" value="1"/>
</dbReference>
<proteinExistence type="predicted"/>
<feature type="domain" description="L,D-TPase catalytic" evidence="16">
    <location>
        <begin position="243"/>
        <end position="368"/>
    </location>
</feature>
<dbReference type="GO" id="GO:0018104">
    <property type="term" value="P:peptidoglycan-protein cross-linking"/>
    <property type="evidence" value="ECO:0007669"/>
    <property type="project" value="TreeGrafter"/>
</dbReference>
<keyword evidence="11 13" id="KW-0961">Cell wall biogenesis/degradation</keyword>
<dbReference type="EMBL" id="JAAGKO020000015">
    <property type="protein sequence ID" value="MDI5963518.1"/>
    <property type="molecule type" value="Genomic_DNA"/>
</dbReference>
<feature type="region of interest" description="Disordered" evidence="14">
    <location>
        <begin position="403"/>
        <end position="425"/>
    </location>
</feature>
<comment type="pathway">
    <text evidence="1 13">Cell wall biogenesis; peptidoglycan biosynthesis.</text>
</comment>
<dbReference type="GO" id="GO:0016746">
    <property type="term" value="F:acyltransferase activity"/>
    <property type="evidence" value="ECO:0007669"/>
    <property type="project" value="UniProtKB-KW"/>
</dbReference>
<evidence type="ECO:0000256" key="15">
    <source>
        <dbReference type="SAM" id="SignalP"/>
    </source>
</evidence>
<dbReference type="InterPro" id="IPR038063">
    <property type="entry name" value="Transpep_catalytic_dom"/>
</dbReference>
<feature type="chain" id="PRO_5041682290" evidence="15">
    <location>
        <begin position="35"/>
        <end position="425"/>
    </location>
</feature>
<evidence type="ECO:0000256" key="7">
    <source>
        <dbReference type="ARBA" id="ARBA00023136"/>
    </source>
</evidence>
<organism evidence="18">
    <name type="scientific">Streptantibioticus silvisoli</name>
    <dbReference type="NCBI Taxonomy" id="2705255"/>
    <lineage>
        <taxon>Bacteria</taxon>
        <taxon>Bacillati</taxon>
        <taxon>Actinomycetota</taxon>
        <taxon>Actinomycetes</taxon>
        <taxon>Kitasatosporales</taxon>
        <taxon>Streptomycetaceae</taxon>
        <taxon>Streptantibioticus</taxon>
    </lineage>
</organism>
<gene>
    <name evidence="17" type="ORF">POF43_012480</name>
    <name evidence="18" type="ORF">POF50_012675</name>
</gene>
<evidence type="ECO:0000256" key="6">
    <source>
        <dbReference type="ARBA" id="ARBA00022984"/>
    </source>
</evidence>
<keyword evidence="19" id="KW-1185">Reference proteome</keyword>
<comment type="caution">
    <text evidence="18">The sequence shown here is derived from an EMBL/GenBank/DDBJ whole genome shotgun (WGS) entry which is preliminary data.</text>
</comment>
<evidence type="ECO:0000256" key="2">
    <source>
        <dbReference type="ARBA" id="ARBA00022475"/>
    </source>
</evidence>
<evidence type="ECO:0000256" key="5">
    <source>
        <dbReference type="ARBA" id="ARBA00022960"/>
    </source>
</evidence>
<keyword evidence="10" id="KW-0012">Acyltransferase</keyword>
<keyword evidence="4 15" id="KW-0732">Signal</keyword>
<dbReference type="GO" id="GO:0008360">
    <property type="term" value="P:regulation of cell shape"/>
    <property type="evidence" value="ECO:0007669"/>
    <property type="project" value="UniProtKB-UniRule"/>
</dbReference>
<evidence type="ECO:0000256" key="4">
    <source>
        <dbReference type="ARBA" id="ARBA00022729"/>
    </source>
</evidence>
<dbReference type="PROSITE" id="PS52029">
    <property type="entry name" value="LD_TPASE"/>
    <property type="match status" value="1"/>
</dbReference>
<evidence type="ECO:0000256" key="1">
    <source>
        <dbReference type="ARBA" id="ARBA00004752"/>
    </source>
</evidence>
<dbReference type="InterPro" id="IPR041280">
    <property type="entry name" value="Big_10"/>
</dbReference>
<evidence type="ECO:0000256" key="11">
    <source>
        <dbReference type="ARBA" id="ARBA00023316"/>
    </source>
</evidence>
<dbReference type="AlphaFoldDB" id="A0AA90KG63"/>
<evidence type="ECO:0000256" key="13">
    <source>
        <dbReference type="PROSITE-ProRule" id="PRU01373"/>
    </source>
</evidence>
<evidence type="ECO:0000313" key="17">
    <source>
        <dbReference type="EMBL" id="MDI5963518.1"/>
    </source>
</evidence>
<dbReference type="PANTHER" id="PTHR30582:SF2">
    <property type="entry name" value="L,D-TRANSPEPTIDASE YCIB-RELATED"/>
    <property type="match status" value="1"/>
</dbReference>
<keyword evidence="9" id="KW-0449">Lipoprotein</keyword>
<dbReference type="InterPro" id="IPR005490">
    <property type="entry name" value="LD_TPept_cat_dom"/>
</dbReference>
<evidence type="ECO:0000256" key="3">
    <source>
        <dbReference type="ARBA" id="ARBA00022679"/>
    </source>
</evidence>